<dbReference type="InterPro" id="IPR003593">
    <property type="entry name" value="AAA+_ATPase"/>
</dbReference>
<dbReference type="PANTHER" id="PTHR42798:SF6">
    <property type="entry name" value="CELL DIVISION ATP-BINDING PROTEIN FTSE"/>
    <property type="match status" value="1"/>
</dbReference>
<dbReference type="GO" id="GO:0005524">
    <property type="term" value="F:ATP binding"/>
    <property type="evidence" value="ECO:0007669"/>
    <property type="project" value="UniProtKB-KW"/>
</dbReference>
<gene>
    <name evidence="6" type="ORF">COT75_00440</name>
</gene>
<dbReference type="InterPro" id="IPR017871">
    <property type="entry name" value="ABC_transporter-like_CS"/>
</dbReference>
<proteinExistence type="inferred from homology"/>
<dbReference type="GO" id="GO:0016887">
    <property type="term" value="F:ATP hydrolysis activity"/>
    <property type="evidence" value="ECO:0007669"/>
    <property type="project" value="InterPro"/>
</dbReference>
<dbReference type="GO" id="GO:0022857">
    <property type="term" value="F:transmembrane transporter activity"/>
    <property type="evidence" value="ECO:0007669"/>
    <property type="project" value="UniProtKB-ARBA"/>
</dbReference>
<accession>A0A2H0WAH4</accession>
<keyword evidence="3" id="KW-0547">Nucleotide-binding</keyword>
<dbReference type="Gene3D" id="3.40.50.300">
    <property type="entry name" value="P-loop containing nucleotide triphosphate hydrolases"/>
    <property type="match status" value="1"/>
</dbReference>
<dbReference type="PANTHER" id="PTHR42798">
    <property type="entry name" value="LIPOPROTEIN-RELEASING SYSTEM ATP-BINDING PROTEIN LOLD"/>
    <property type="match status" value="1"/>
</dbReference>
<dbReference type="InterPro" id="IPR017911">
    <property type="entry name" value="MacB-like_ATP-bd"/>
</dbReference>
<dbReference type="FunFam" id="3.40.50.300:FF:000032">
    <property type="entry name" value="Export ABC transporter ATP-binding protein"/>
    <property type="match status" value="1"/>
</dbReference>
<organism evidence="6 7">
    <name type="scientific">Candidatus Beckwithbacteria bacterium CG10_big_fil_rev_8_21_14_0_10_34_10</name>
    <dbReference type="NCBI Taxonomy" id="1974495"/>
    <lineage>
        <taxon>Bacteria</taxon>
        <taxon>Candidatus Beckwithiibacteriota</taxon>
    </lineage>
</organism>
<protein>
    <submittedName>
        <fullName evidence="6">Macrolide ABC transporter ATP-binding protein</fullName>
    </submittedName>
</protein>
<feature type="domain" description="ABC transporter" evidence="5">
    <location>
        <begin position="7"/>
        <end position="227"/>
    </location>
</feature>
<dbReference type="PROSITE" id="PS00211">
    <property type="entry name" value="ABC_TRANSPORTER_1"/>
    <property type="match status" value="1"/>
</dbReference>
<evidence type="ECO:0000256" key="4">
    <source>
        <dbReference type="ARBA" id="ARBA00022840"/>
    </source>
</evidence>
<comment type="similarity">
    <text evidence="1">Belongs to the ABC transporter superfamily.</text>
</comment>
<dbReference type="PROSITE" id="PS50893">
    <property type="entry name" value="ABC_TRANSPORTER_2"/>
    <property type="match status" value="1"/>
</dbReference>
<evidence type="ECO:0000256" key="1">
    <source>
        <dbReference type="ARBA" id="ARBA00005417"/>
    </source>
</evidence>
<dbReference type="InterPro" id="IPR003439">
    <property type="entry name" value="ABC_transporter-like_ATP-bd"/>
</dbReference>
<dbReference type="SMART" id="SM00382">
    <property type="entry name" value="AAA"/>
    <property type="match status" value="1"/>
</dbReference>
<dbReference type="EMBL" id="PEZT01000001">
    <property type="protein sequence ID" value="PIS09652.1"/>
    <property type="molecule type" value="Genomic_DNA"/>
</dbReference>
<dbReference type="CDD" id="cd03255">
    <property type="entry name" value="ABC_MJ0796_LolCDE_FtsE"/>
    <property type="match status" value="1"/>
</dbReference>
<dbReference type="AlphaFoldDB" id="A0A2H0WAH4"/>
<dbReference type="Pfam" id="PF00005">
    <property type="entry name" value="ABC_tran"/>
    <property type="match status" value="1"/>
</dbReference>
<dbReference type="GO" id="GO:0098796">
    <property type="term" value="C:membrane protein complex"/>
    <property type="evidence" value="ECO:0007669"/>
    <property type="project" value="UniProtKB-ARBA"/>
</dbReference>
<evidence type="ECO:0000259" key="5">
    <source>
        <dbReference type="PROSITE" id="PS50893"/>
    </source>
</evidence>
<dbReference type="Proteomes" id="UP000230093">
    <property type="component" value="Unassembled WGS sequence"/>
</dbReference>
<comment type="caution">
    <text evidence="6">The sequence shown here is derived from an EMBL/GenBank/DDBJ whole genome shotgun (WGS) entry which is preliminary data.</text>
</comment>
<keyword evidence="4 6" id="KW-0067">ATP-binding</keyword>
<keyword evidence="2" id="KW-0813">Transport</keyword>
<reference evidence="7" key="1">
    <citation type="submission" date="2017-09" db="EMBL/GenBank/DDBJ databases">
        <title>Depth-based differentiation of microbial function through sediment-hosted aquifers and enrichment of novel symbionts in the deep terrestrial subsurface.</title>
        <authorList>
            <person name="Probst A.J."/>
            <person name="Ladd B."/>
            <person name="Jarett J.K."/>
            <person name="Geller-Mcgrath D.E."/>
            <person name="Sieber C.M.K."/>
            <person name="Emerson J.B."/>
            <person name="Anantharaman K."/>
            <person name="Thomas B.C."/>
            <person name="Malmstrom R."/>
            <person name="Stieglmeier M."/>
            <person name="Klingl A."/>
            <person name="Woyke T."/>
            <person name="Ryan C.M."/>
            <person name="Banfield J.F."/>
        </authorList>
    </citation>
    <scope>NUCLEOTIDE SEQUENCE [LARGE SCALE GENOMIC DNA]</scope>
</reference>
<dbReference type="SUPFAM" id="SSF52540">
    <property type="entry name" value="P-loop containing nucleoside triphosphate hydrolases"/>
    <property type="match status" value="1"/>
</dbReference>
<sequence>MKDKIVVKVSDVKKYFPLDGVTVKALKSCNLNIAQGEMVSIMGPSGSGKSTLMNLIGCLDKPTEGKISINKRGTENLEADDLAQIRNEEIGFVFQNFNLLPRMTALDNVELPLIYAGIKRNRRRKIAQEKLEAVGLANRLHHYPNQLSGGQQQRVAIARALVNNPKIIIADEPTGNLDTKAGMEIMKILKNLHRQGNTIIIVTHDLYIAKKSQRIIKLKDGVIDNGI</sequence>
<dbReference type="InterPro" id="IPR027417">
    <property type="entry name" value="P-loop_NTPase"/>
</dbReference>
<evidence type="ECO:0000256" key="2">
    <source>
        <dbReference type="ARBA" id="ARBA00022448"/>
    </source>
</evidence>
<evidence type="ECO:0000313" key="7">
    <source>
        <dbReference type="Proteomes" id="UP000230093"/>
    </source>
</evidence>
<name>A0A2H0WAH4_9BACT</name>
<evidence type="ECO:0000256" key="3">
    <source>
        <dbReference type="ARBA" id="ARBA00022741"/>
    </source>
</evidence>
<evidence type="ECO:0000313" key="6">
    <source>
        <dbReference type="EMBL" id="PIS09652.1"/>
    </source>
</evidence>